<keyword evidence="1" id="KW-0732">Signal</keyword>
<evidence type="ECO:0000313" key="3">
    <source>
        <dbReference type="Proteomes" id="UP001500827"/>
    </source>
</evidence>
<protein>
    <recommendedName>
        <fullName evidence="4">Cytochrome C</fullName>
    </recommendedName>
</protein>
<comment type="caution">
    <text evidence="2">The sequence shown here is derived from an EMBL/GenBank/DDBJ whole genome shotgun (WGS) entry which is preliminary data.</text>
</comment>
<feature type="chain" id="PRO_5046931954" description="Cytochrome C" evidence="1">
    <location>
        <begin position="25"/>
        <end position="453"/>
    </location>
</feature>
<accession>A0ABP7L4A7</accession>
<reference evidence="3" key="1">
    <citation type="journal article" date="2019" name="Int. J. Syst. Evol. Microbiol.">
        <title>The Global Catalogue of Microorganisms (GCM) 10K type strain sequencing project: providing services to taxonomists for standard genome sequencing and annotation.</title>
        <authorList>
            <consortium name="The Broad Institute Genomics Platform"/>
            <consortium name="The Broad Institute Genome Sequencing Center for Infectious Disease"/>
            <person name="Wu L."/>
            <person name="Ma J."/>
        </authorList>
    </citation>
    <scope>NUCLEOTIDE SEQUENCE [LARGE SCALE GENOMIC DNA]</scope>
    <source>
        <strain evidence="3">JCM 17543</strain>
    </source>
</reference>
<evidence type="ECO:0000256" key="1">
    <source>
        <dbReference type="SAM" id="SignalP"/>
    </source>
</evidence>
<dbReference type="RefSeq" id="WP_344698716.1">
    <property type="nucleotide sequence ID" value="NZ_BAABBM010000001.1"/>
</dbReference>
<evidence type="ECO:0000313" key="2">
    <source>
        <dbReference type="EMBL" id="GAA3893905.1"/>
    </source>
</evidence>
<keyword evidence="3" id="KW-1185">Reference proteome</keyword>
<organism evidence="2 3">
    <name type="scientific">Sphingomonas limnosediminicola</name>
    <dbReference type="NCBI Taxonomy" id="940133"/>
    <lineage>
        <taxon>Bacteria</taxon>
        <taxon>Pseudomonadati</taxon>
        <taxon>Pseudomonadota</taxon>
        <taxon>Alphaproteobacteria</taxon>
        <taxon>Sphingomonadales</taxon>
        <taxon>Sphingomonadaceae</taxon>
        <taxon>Sphingomonas</taxon>
    </lineage>
</organism>
<evidence type="ECO:0008006" key="4">
    <source>
        <dbReference type="Google" id="ProtNLM"/>
    </source>
</evidence>
<sequence>MKAMKFSWKSAFLPGAALFGIALAFHRPAEAVPAFAEQTGRNCAACHVGGFGPELTQFGREFKLGGYTLRMHKSVPLSAMAIASWTHTQKDQVPPPEHLNRNDNLVLDQASLFVAGGIGEHFGGFAQLVTYDGVGRAWSWDNIDLRAVTNAKVFGQDAIIGLTLNNNPTAQDPWNTLPAWGFPFTDTAVSETPGAGELIDDPLGGNTLGLSAYGWFDHKVYVEAGAYSSPSRGFLNFVGMDPKDPGSLHGIAPYGRIAYQADLAGGTFEIGANVLHAAIFPERDRSSGFTDHYTDWGLDSSWLRSVGKSDSLSANVRFEHENGDLRASCALALVGDGTDPACARYHLNEWRAAVRYTWHGKVGLTVSPFSISGSRNFNLYEGNGRPDSNGVLGQIDFTPWGGGNSPLGPRFNARFGVQYTLYGKFNGSRHDYDFAGANAHDNNALRLFTWIAF</sequence>
<name>A0ABP7L4A7_9SPHN</name>
<proteinExistence type="predicted"/>
<feature type="signal peptide" evidence="1">
    <location>
        <begin position="1"/>
        <end position="24"/>
    </location>
</feature>
<dbReference type="EMBL" id="BAABBM010000001">
    <property type="protein sequence ID" value="GAA3893905.1"/>
    <property type="molecule type" value="Genomic_DNA"/>
</dbReference>
<gene>
    <name evidence="2" type="ORF">GCM10022276_11380</name>
</gene>
<dbReference type="Proteomes" id="UP001500827">
    <property type="component" value="Unassembled WGS sequence"/>
</dbReference>